<name>A0A0N0PA16_PAPXU</name>
<evidence type="ECO:0000313" key="1">
    <source>
        <dbReference type="EMBL" id="KPJ04532.1"/>
    </source>
</evidence>
<gene>
    <name evidence="1" type="ORF">RR46_00503</name>
</gene>
<keyword evidence="2" id="KW-1185">Reference proteome</keyword>
<protein>
    <submittedName>
        <fullName evidence="1">Uncharacterized protein</fullName>
    </submittedName>
</protein>
<proteinExistence type="predicted"/>
<reference evidence="1 2" key="1">
    <citation type="journal article" date="2015" name="Nat. Commun.">
        <title>Outbred genome sequencing and CRISPR/Cas9 gene editing in butterflies.</title>
        <authorList>
            <person name="Li X."/>
            <person name="Fan D."/>
            <person name="Zhang W."/>
            <person name="Liu G."/>
            <person name="Zhang L."/>
            <person name="Zhao L."/>
            <person name="Fang X."/>
            <person name="Chen L."/>
            <person name="Dong Y."/>
            <person name="Chen Y."/>
            <person name="Ding Y."/>
            <person name="Zhao R."/>
            <person name="Feng M."/>
            <person name="Zhu Y."/>
            <person name="Feng Y."/>
            <person name="Jiang X."/>
            <person name="Zhu D."/>
            <person name="Xiang H."/>
            <person name="Feng X."/>
            <person name="Li S."/>
            <person name="Wang J."/>
            <person name="Zhang G."/>
            <person name="Kronforst M.R."/>
            <person name="Wang W."/>
        </authorList>
    </citation>
    <scope>NUCLEOTIDE SEQUENCE [LARGE SCALE GENOMIC DNA]</scope>
    <source>
        <strain evidence="1">Ya'a_city_454_Px</strain>
        <tissue evidence="1">Whole body</tissue>
    </source>
</reference>
<dbReference type="Proteomes" id="UP000053268">
    <property type="component" value="Unassembled WGS sequence"/>
</dbReference>
<dbReference type="EMBL" id="KQ458968">
    <property type="protein sequence ID" value="KPJ04532.1"/>
    <property type="molecule type" value="Genomic_DNA"/>
</dbReference>
<organism evidence="1 2">
    <name type="scientific">Papilio xuthus</name>
    <name type="common">Asian swallowtail butterfly</name>
    <dbReference type="NCBI Taxonomy" id="66420"/>
    <lineage>
        <taxon>Eukaryota</taxon>
        <taxon>Metazoa</taxon>
        <taxon>Ecdysozoa</taxon>
        <taxon>Arthropoda</taxon>
        <taxon>Hexapoda</taxon>
        <taxon>Insecta</taxon>
        <taxon>Pterygota</taxon>
        <taxon>Neoptera</taxon>
        <taxon>Endopterygota</taxon>
        <taxon>Lepidoptera</taxon>
        <taxon>Glossata</taxon>
        <taxon>Ditrysia</taxon>
        <taxon>Papilionoidea</taxon>
        <taxon>Papilionidae</taxon>
        <taxon>Papilioninae</taxon>
        <taxon>Papilio</taxon>
    </lineage>
</organism>
<dbReference type="STRING" id="66420.A0A0N0PA16"/>
<dbReference type="AlphaFoldDB" id="A0A0N0PA16"/>
<sequence>MYVVGRVGGSLSVHREAARRMGADKANGVVNYCTAAAQRPLLQKIRYAIWNPEERTFLGRTGHRWVMVDVNNP</sequence>
<evidence type="ECO:0000313" key="2">
    <source>
        <dbReference type="Proteomes" id="UP000053268"/>
    </source>
</evidence>
<accession>A0A0N0PA16</accession>
<dbReference type="Gene3D" id="1.20.5.170">
    <property type="match status" value="1"/>
</dbReference>